<dbReference type="GO" id="GO:0016805">
    <property type="term" value="F:dipeptidase activity"/>
    <property type="evidence" value="ECO:0007669"/>
    <property type="project" value="UniProtKB-KW"/>
</dbReference>
<evidence type="ECO:0000313" key="2">
    <source>
        <dbReference type="Proteomes" id="UP001234495"/>
    </source>
</evidence>
<dbReference type="InterPro" id="IPR032466">
    <property type="entry name" value="Metal_Hydrolase"/>
</dbReference>
<comment type="caution">
    <text evidence="1">The sequence shown here is derived from an EMBL/GenBank/DDBJ whole genome shotgun (WGS) entry which is preliminary data.</text>
</comment>
<name>A0ABT9ZDW0_9BACI</name>
<organism evidence="1 2">
    <name type="scientific">Metabacillus malikii</name>
    <dbReference type="NCBI Taxonomy" id="1504265"/>
    <lineage>
        <taxon>Bacteria</taxon>
        <taxon>Bacillati</taxon>
        <taxon>Bacillota</taxon>
        <taxon>Bacilli</taxon>
        <taxon>Bacillales</taxon>
        <taxon>Bacillaceae</taxon>
        <taxon>Metabacillus</taxon>
    </lineage>
</organism>
<dbReference type="EMBL" id="JAUSUD010000006">
    <property type="protein sequence ID" value="MDQ0230455.1"/>
    <property type="molecule type" value="Genomic_DNA"/>
</dbReference>
<protein>
    <submittedName>
        <fullName evidence="1">Membrane dipeptidase</fullName>
        <ecNumber evidence="1">3.4.13.19</ecNumber>
    </submittedName>
</protein>
<keyword evidence="1" id="KW-0378">Hydrolase</keyword>
<dbReference type="PROSITE" id="PS51365">
    <property type="entry name" value="RENAL_DIPEPTIDASE_2"/>
    <property type="match status" value="1"/>
</dbReference>
<keyword evidence="1" id="KW-0645">Protease</keyword>
<dbReference type="PANTHER" id="PTHR10443">
    <property type="entry name" value="MICROSOMAL DIPEPTIDASE"/>
    <property type="match status" value="1"/>
</dbReference>
<dbReference type="Proteomes" id="UP001234495">
    <property type="component" value="Unassembled WGS sequence"/>
</dbReference>
<reference evidence="1 2" key="1">
    <citation type="submission" date="2023-07" db="EMBL/GenBank/DDBJ databases">
        <title>Genomic Encyclopedia of Type Strains, Phase IV (KMG-IV): sequencing the most valuable type-strain genomes for metagenomic binning, comparative biology and taxonomic classification.</title>
        <authorList>
            <person name="Goeker M."/>
        </authorList>
    </citation>
    <scope>NUCLEOTIDE SEQUENCE [LARGE SCALE GENOMIC DNA]</scope>
    <source>
        <strain evidence="1 2">DSM 29005</strain>
    </source>
</reference>
<keyword evidence="1" id="KW-0224">Dipeptidase</keyword>
<dbReference type="Pfam" id="PF01244">
    <property type="entry name" value="Peptidase_M19"/>
    <property type="match status" value="1"/>
</dbReference>
<sequence>MIGKRIRRNKDLEEGKEIHMQLFDAHCDMLYKLWRQPNINLETDKSLQVSISKLSKKKKPIQCFAIFVPEDVPFIHRYHVALEQVSLFQQKVLNKYPEVKLLKTKSDIDRLHDDDIGAILTLEGCDAIGDDINQLDVFYQLGVRSVGLTWNYANLVADGAHETRNGGLTNFGRDVINYLNNQKMWTDLSHASEKSFWEALEIASYPIASHSNVYRLCPHVRNLRDEQIQALFKKNGIIGITFVPFFTSNVKPSIADLLDHIDYLCSLGGENNIGFGSDFDGIDETINGLATYDDYDTLINQLLIHYPEQLVQKFLYHNFYQSIPY</sequence>
<dbReference type="SUPFAM" id="SSF51556">
    <property type="entry name" value="Metallo-dependent hydrolases"/>
    <property type="match status" value="1"/>
</dbReference>
<dbReference type="EC" id="3.4.13.19" evidence="1"/>
<proteinExistence type="predicted"/>
<dbReference type="CDD" id="cd01301">
    <property type="entry name" value="rDP_like"/>
    <property type="match status" value="1"/>
</dbReference>
<dbReference type="Gene3D" id="3.20.20.140">
    <property type="entry name" value="Metal-dependent hydrolases"/>
    <property type="match status" value="1"/>
</dbReference>
<accession>A0ABT9ZDW0</accession>
<dbReference type="InterPro" id="IPR008257">
    <property type="entry name" value="Pept_M19"/>
</dbReference>
<evidence type="ECO:0000313" key="1">
    <source>
        <dbReference type="EMBL" id="MDQ0230455.1"/>
    </source>
</evidence>
<dbReference type="PANTHER" id="PTHR10443:SF12">
    <property type="entry name" value="DIPEPTIDASE"/>
    <property type="match status" value="1"/>
</dbReference>
<gene>
    <name evidence="1" type="ORF">J2S19_001711</name>
</gene>
<keyword evidence="2" id="KW-1185">Reference proteome</keyword>